<dbReference type="AlphaFoldDB" id="A0A0E9Q816"/>
<protein>
    <submittedName>
        <fullName evidence="1">Uncharacterized protein</fullName>
    </submittedName>
</protein>
<dbReference type="EMBL" id="GBXM01095895">
    <property type="protein sequence ID" value="JAH12682.1"/>
    <property type="molecule type" value="Transcribed_RNA"/>
</dbReference>
<reference evidence="1" key="1">
    <citation type="submission" date="2014-11" db="EMBL/GenBank/DDBJ databases">
        <authorList>
            <person name="Amaro Gonzalez C."/>
        </authorList>
    </citation>
    <scope>NUCLEOTIDE SEQUENCE</scope>
</reference>
<organism evidence="1">
    <name type="scientific">Anguilla anguilla</name>
    <name type="common">European freshwater eel</name>
    <name type="synonym">Muraena anguilla</name>
    <dbReference type="NCBI Taxonomy" id="7936"/>
    <lineage>
        <taxon>Eukaryota</taxon>
        <taxon>Metazoa</taxon>
        <taxon>Chordata</taxon>
        <taxon>Craniata</taxon>
        <taxon>Vertebrata</taxon>
        <taxon>Euteleostomi</taxon>
        <taxon>Actinopterygii</taxon>
        <taxon>Neopterygii</taxon>
        <taxon>Teleostei</taxon>
        <taxon>Anguilliformes</taxon>
        <taxon>Anguillidae</taxon>
        <taxon>Anguilla</taxon>
    </lineage>
</organism>
<reference evidence="1" key="2">
    <citation type="journal article" date="2015" name="Fish Shellfish Immunol.">
        <title>Early steps in the European eel (Anguilla anguilla)-Vibrio vulnificus interaction in the gills: Role of the RtxA13 toxin.</title>
        <authorList>
            <person name="Callol A."/>
            <person name="Pajuelo D."/>
            <person name="Ebbesson L."/>
            <person name="Teles M."/>
            <person name="MacKenzie S."/>
            <person name="Amaro C."/>
        </authorList>
    </citation>
    <scope>NUCLEOTIDE SEQUENCE</scope>
</reference>
<name>A0A0E9Q816_ANGAN</name>
<accession>A0A0E9Q816</accession>
<proteinExistence type="predicted"/>
<evidence type="ECO:0000313" key="1">
    <source>
        <dbReference type="EMBL" id="JAH12682.1"/>
    </source>
</evidence>
<sequence length="37" mass="4283">MRCALLGLWFCDVLKQLKPGVFFMFSKCEVCQNQGKN</sequence>